<organism evidence="5 6">
    <name type="scientific">Polyangium fumosum</name>
    <dbReference type="NCBI Taxonomy" id="889272"/>
    <lineage>
        <taxon>Bacteria</taxon>
        <taxon>Pseudomonadati</taxon>
        <taxon>Myxococcota</taxon>
        <taxon>Polyangia</taxon>
        <taxon>Polyangiales</taxon>
        <taxon>Polyangiaceae</taxon>
        <taxon>Polyangium</taxon>
    </lineage>
</organism>
<dbReference type="OrthoDB" id="258766at2"/>
<protein>
    <recommendedName>
        <fullName evidence="4">Copper type II ascorbate-dependent monooxygenase C-terminal domain-containing protein</fullName>
    </recommendedName>
</protein>
<keyword evidence="1" id="KW-1015">Disulfide bond</keyword>
<feature type="domain" description="Copper type II ascorbate-dependent monooxygenase C-terminal" evidence="4">
    <location>
        <begin position="234"/>
        <end position="337"/>
    </location>
</feature>
<evidence type="ECO:0000313" key="6">
    <source>
        <dbReference type="Proteomes" id="UP000309215"/>
    </source>
</evidence>
<evidence type="ECO:0000256" key="1">
    <source>
        <dbReference type="ARBA" id="ARBA00023157"/>
    </source>
</evidence>
<dbReference type="InterPro" id="IPR024548">
    <property type="entry name" value="Cu2_monoox_C"/>
</dbReference>
<dbReference type="SUPFAM" id="SSF49742">
    <property type="entry name" value="PHM/PNGase F"/>
    <property type="match status" value="2"/>
</dbReference>
<dbReference type="Gene3D" id="2.60.120.310">
    <property type="entry name" value="Copper type II, ascorbate-dependent monooxygenase, N-terminal domain"/>
    <property type="match status" value="1"/>
</dbReference>
<keyword evidence="3" id="KW-0732">Signal</keyword>
<dbReference type="Gene3D" id="2.60.120.230">
    <property type="match status" value="1"/>
</dbReference>
<feature type="chain" id="PRO_5020910165" description="Copper type II ascorbate-dependent monooxygenase C-terminal domain-containing protein" evidence="3">
    <location>
        <begin position="21"/>
        <end position="359"/>
    </location>
</feature>
<evidence type="ECO:0000313" key="5">
    <source>
        <dbReference type="EMBL" id="TKD03806.1"/>
    </source>
</evidence>
<feature type="region of interest" description="Disordered" evidence="2">
    <location>
        <begin position="32"/>
        <end position="62"/>
    </location>
</feature>
<dbReference type="InterPro" id="IPR014784">
    <property type="entry name" value="Cu2_ascorb_mOase-like_C"/>
</dbReference>
<dbReference type="GO" id="GO:0016715">
    <property type="term" value="F:oxidoreductase activity, acting on paired donors, with incorporation or reduction of molecular oxygen, reduced ascorbate as one donor, and incorporation of one atom of oxygen"/>
    <property type="evidence" value="ECO:0007669"/>
    <property type="project" value="InterPro"/>
</dbReference>
<accession>A0A4U1J9S6</accession>
<comment type="caution">
    <text evidence="5">The sequence shown here is derived from an EMBL/GenBank/DDBJ whole genome shotgun (WGS) entry which is preliminary data.</text>
</comment>
<proteinExistence type="predicted"/>
<dbReference type="Proteomes" id="UP000309215">
    <property type="component" value="Unassembled WGS sequence"/>
</dbReference>
<dbReference type="RefSeq" id="WP_136931540.1">
    <property type="nucleotide sequence ID" value="NZ_SSMQ01000027.1"/>
</dbReference>
<keyword evidence="6" id="KW-1185">Reference proteome</keyword>
<dbReference type="AlphaFoldDB" id="A0A4U1J9S6"/>
<dbReference type="InterPro" id="IPR036939">
    <property type="entry name" value="Cu2_ascorb_mOase_N_sf"/>
</dbReference>
<dbReference type="PROSITE" id="PS51257">
    <property type="entry name" value="PROKAR_LIPOPROTEIN"/>
    <property type="match status" value="1"/>
</dbReference>
<feature type="signal peptide" evidence="3">
    <location>
        <begin position="1"/>
        <end position="20"/>
    </location>
</feature>
<evidence type="ECO:0000259" key="4">
    <source>
        <dbReference type="Pfam" id="PF03712"/>
    </source>
</evidence>
<evidence type="ECO:0000256" key="2">
    <source>
        <dbReference type="SAM" id="MobiDB-lite"/>
    </source>
</evidence>
<reference evidence="5 6" key="1">
    <citation type="submission" date="2019-04" db="EMBL/GenBank/DDBJ databases">
        <authorList>
            <person name="Li Y."/>
            <person name="Wang J."/>
        </authorList>
    </citation>
    <scope>NUCLEOTIDE SEQUENCE [LARGE SCALE GENOMIC DNA]</scope>
    <source>
        <strain evidence="5 6">DSM 14668</strain>
    </source>
</reference>
<dbReference type="EMBL" id="SSMQ01000027">
    <property type="protein sequence ID" value="TKD03806.1"/>
    <property type="molecule type" value="Genomic_DNA"/>
</dbReference>
<evidence type="ECO:0000256" key="3">
    <source>
        <dbReference type="SAM" id="SignalP"/>
    </source>
</evidence>
<dbReference type="InterPro" id="IPR008977">
    <property type="entry name" value="PHM/PNGase_F_dom_sf"/>
</dbReference>
<sequence>MRMLLPLVAISLAIVGCSSSGNVDLGAGAAGPGGAGGSGGSGGGGTGGNGGSGGSGGSGGGTTSYTVTFDPVKVAPGTEHTQCVVKRLGNDALERIHEIRNVLPTGSHHLIVYRTNDTVEQLEPFDCQPFADTLDPSKGAPVMITQKHEDTLTLPDGVAFTMQPNQMVRLEMHYLNASLSEIDVSATSTFYTMKEADFKDEADFLFIGNPDINIAPHTKATLGPTFLPLPADLVGSKFFGITGHTHQWGKDVTVSWAPSKNGADTTVYDVDGWLWSEPPTVVHDPPFQVPEGGGFRFTCSWDNQSSQQVGFGESANDEMCFFWAYYYPSKGSRVCAHTDQVGGGLDICCPGNQLCGLLF</sequence>
<dbReference type="Pfam" id="PF03712">
    <property type="entry name" value="Cu2_monoox_C"/>
    <property type="match status" value="1"/>
</dbReference>
<dbReference type="GO" id="GO:0005507">
    <property type="term" value="F:copper ion binding"/>
    <property type="evidence" value="ECO:0007669"/>
    <property type="project" value="InterPro"/>
</dbReference>
<name>A0A4U1J9S6_9BACT</name>
<gene>
    <name evidence="5" type="ORF">E8A74_24790</name>
</gene>